<dbReference type="EMBL" id="JAUEPS010000001">
    <property type="protein sequence ID" value="KAK0470375.1"/>
    <property type="molecule type" value="Genomic_DNA"/>
</dbReference>
<organism evidence="3 4">
    <name type="scientific">Armillaria tabescens</name>
    <name type="common">Ringless honey mushroom</name>
    <name type="synonym">Agaricus tabescens</name>
    <dbReference type="NCBI Taxonomy" id="1929756"/>
    <lineage>
        <taxon>Eukaryota</taxon>
        <taxon>Fungi</taxon>
        <taxon>Dikarya</taxon>
        <taxon>Basidiomycota</taxon>
        <taxon>Agaricomycotina</taxon>
        <taxon>Agaricomycetes</taxon>
        <taxon>Agaricomycetidae</taxon>
        <taxon>Agaricales</taxon>
        <taxon>Marasmiineae</taxon>
        <taxon>Physalacriaceae</taxon>
        <taxon>Desarmillaria</taxon>
    </lineage>
</organism>
<evidence type="ECO:0000256" key="1">
    <source>
        <dbReference type="SAM" id="MobiDB-lite"/>
    </source>
</evidence>
<protein>
    <submittedName>
        <fullName evidence="3">Uncharacterized protein</fullName>
    </submittedName>
</protein>
<reference evidence="3" key="1">
    <citation type="submission" date="2023-06" db="EMBL/GenBank/DDBJ databases">
        <authorList>
            <consortium name="Lawrence Berkeley National Laboratory"/>
            <person name="Ahrendt S."/>
            <person name="Sahu N."/>
            <person name="Indic B."/>
            <person name="Wong-Bajracharya J."/>
            <person name="Merenyi Z."/>
            <person name="Ke H.-M."/>
            <person name="Monk M."/>
            <person name="Kocsube S."/>
            <person name="Drula E."/>
            <person name="Lipzen A."/>
            <person name="Balint B."/>
            <person name="Henrissat B."/>
            <person name="Andreopoulos B."/>
            <person name="Martin F.M."/>
            <person name="Harder C.B."/>
            <person name="Rigling D."/>
            <person name="Ford K.L."/>
            <person name="Foster G.D."/>
            <person name="Pangilinan J."/>
            <person name="Papanicolaou A."/>
            <person name="Barry K."/>
            <person name="LaButti K."/>
            <person name="Viragh M."/>
            <person name="Koriabine M."/>
            <person name="Yan M."/>
            <person name="Riley R."/>
            <person name="Champramary S."/>
            <person name="Plett K.L."/>
            <person name="Tsai I.J."/>
            <person name="Slot J."/>
            <person name="Sipos G."/>
            <person name="Plett J."/>
            <person name="Nagy L.G."/>
            <person name="Grigoriev I.V."/>
        </authorList>
    </citation>
    <scope>NUCLEOTIDE SEQUENCE</scope>
    <source>
        <strain evidence="3">CCBAS 213</strain>
    </source>
</reference>
<keyword evidence="2" id="KW-0472">Membrane</keyword>
<keyword evidence="2" id="KW-0812">Transmembrane</keyword>
<feature type="region of interest" description="Disordered" evidence="1">
    <location>
        <begin position="18"/>
        <end position="42"/>
    </location>
</feature>
<gene>
    <name evidence="3" type="ORF">EV420DRAFT_110529</name>
</gene>
<evidence type="ECO:0000313" key="4">
    <source>
        <dbReference type="Proteomes" id="UP001175211"/>
    </source>
</evidence>
<keyword evidence="4" id="KW-1185">Reference proteome</keyword>
<evidence type="ECO:0000313" key="3">
    <source>
        <dbReference type="EMBL" id="KAK0470375.1"/>
    </source>
</evidence>
<dbReference type="AlphaFoldDB" id="A0AA39NRJ7"/>
<dbReference type="GeneID" id="85349404"/>
<accession>A0AA39NRJ7</accession>
<sequence>MLSVLEPKLNWISSVKPCRTRGRHSSNGCDDESRGRPRQTRTILHQRRLPFINQFLPATRLVLIQSPFRQRITRPSQQSRLPSAHFRHHQRSDKQQGHCYQDEDHCWGTRRGRHRLSDCVGAEGPSYPGRPCASQVLKLEGMPPSHERGIVEYSLDNRARPRWFSINNFFTFSSFSLCLALIHWFSRYYHIPLPLRI</sequence>
<keyword evidence="2" id="KW-1133">Transmembrane helix</keyword>
<feature type="transmembrane region" description="Helical" evidence="2">
    <location>
        <begin position="166"/>
        <end position="185"/>
    </location>
</feature>
<dbReference type="Proteomes" id="UP001175211">
    <property type="component" value="Unassembled WGS sequence"/>
</dbReference>
<proteinExistence type="predicted"/>
<dbReference type="RefSeq" id="XP_060340168.1">
    <property type="nucleotide sequence ID" value="XM_060465856.1"/>
</dbReference>
<feature type="region of interest" description="Disordered" evidence="1">
    <location>
        <begin position="72"/>
        <end position="94"/>
    </location>
</feature>
<comment type="caution">
    <text evidence="3">The sequence shown here is derived from an EMBL/GenBank/DDBJ whole genome shotgun (WGS) entry which is preliminary data.</text>
</comment>
<name>A0AA39NRJ7_ARMTA</name>
<evidence type="ECO:0000256" key="2">
    <source>
        <dbReference type="SAM" id="Phobius"/>
    </source>
</evidence>